<evidence type="ECO:0000313" key="2">
    <source>
        <dbReference type="Proteomes" id="UP001227268"/>
    </source>
</evidence>
<gene>
    <name evidence="1" type="ORF">QFC21_001413</name>
</gene>
<protein>
    <submittedName>
        <fullName evidence="1">Uncharacterized protein</fullName>
    </submittedName>
</protein>
<proteinExistence type="predicted"/>
<organism evidence="1 2">
    <name type="scientific">Naganishia friedmannii</name>
    <dbReference type="NCBI Taxonomy" id="89922"/>
    <lineage>
        <taxon>Eukaryota</taxon>
        <taxon>Fungi</taxon>
        <taxon>Dikarya</taxon>
        <taxon>Basidiomycota</taxon>
        <taxon>Agaricomycotina</taxon>
        <taxon>Tremellomycetes</taxon>
        <taxon>Filobasidiales</taxon>
        <taxon>Filobasidiaceae</taxon>
        <taxon>Naganishia</taxon>
    </lineage>
</organism>
<comment type="caution">
    <text evidence="1">The sequence shown here is derived from an EMBL/GenBank/DDBJ whole genome shotgun (WGS) entry which is preliminary data.</text>
</comment>
<reference evidence="1" key="1">
    <citation type="submission" date="2023-04" db="EMBL/GenBank/DDBJ databases">
        <title>Draft Genome sequencing of Naganishia species isolated from polar environments using Oxford Nanopore Technology.</title>
        <authorList>
            <person name="Leo P."/>
            <person name="Venkateswaran K."/>
        </authorList>
    </citation>
    <scope>NUCLEOTIDE SEQUENCE</scope>
    <source>
        <strain evidence="1">MNA-CCFEE 5423</strain>
    </source>
</reference>
<name>A0ACC2W3J1_9TREE</name>
<keyword evidence="2" id="KW-1185">Reference proteome</keyword>
<sequence length="358" mass="38491">MVTTAESSGSPMTQASTSLVVNASNNSGLTISLHPLPILSISEHYTRDTLVKGPSCKVVGVLLGTQSGRELAITNSFEIALLERGSSGDVDMDTEQSGKGRAYDVDREFLEERREQFKQVFPTLDLLGWYTIGPEPTDVDSHIHQQFTSIIETPIFLQLSPNEPETSPSRTNGEIPVRIFESALGVNEDTAPDEKIGKSTGNKFIELKYSVETGEAERIAVDGAAKAGGDDGVGGSALVTSLTSQRNAVTMLHERMRVLLAYVVGVINGTAQVEHSVLRQISAIVATLPVMTESGFKDEFLTEYSDVQLTTYLATLTKSLATLNDLTDRFNAVYQKDEGSSAKGGLAITEEQDPQGAG</sequence>
<dbReference type="EMBL" id="JASBWT010000003">
    <property type="protein sequence ID" value="KAJ9106268.1"/>
    <property type="molecule type" value="Genomic_DNA"/>
</dbReference>
<evidence type="ECO:0000313" key="1">
    <source>
        <dbReference type="EMBL" id="KAJ9106268.1"/>
    </source>
</evidence>
<dbReference type="Proteomes" id="UP001227268">
    <property type="component" value="Unassembled WGS sequence"/>
</dbReference>
<accession>A0ACC2W3J1</accession>